<dbReference type="Pfam" id="PF00082">
    <property type="entry name" value="Peptidase_S8"/>
    <property type="match status" value="1"/>
</dbReference>
<feature type="domain" description="Peptidase S8/S53" evidence="8">
    <location>
        <begin position="66"/>
        <end position="140"/>
    </location>
</feature>
<evidence type="ECO:0000256" key="3">
    <source>
        <dbReference type="ARBA" id="ARBA00022825"/>
    </source>
</evidence>
<dbReference type="EMBL" id="JAAPAO010000107">
    <property type="protein sequence ID" value="KAF4672516.1"/>
    <property type="molecule type" value="Genomic_DNA"/>
</dbReference>
<dbReference type="PROSITE" id="PS51892">
    <property type="entry name" value="SUBTILASE"/>
    <property type="match status" value="1"/>
</dbReference>
<dbReference type="PRINTS" id="PR00723">
    <property type="entry name" value="SUBTILISIN"/>
</dbReference>
<dbReference type="InterPro" id="IPR000209">
    <property type="entry name" value="Peptidase_S8/S53_dom"/>
</dbReference>
<evidence type="ECO:0000256" key="2">
    <source>
        <dbReference type="ARBA" id="ARBA00022801"/>
    </source>
</evidence>
<keyword evidence="10" id="KW-1185">Reference proteome</keyword>
<dbReference type="GO" id="GO:0016020">
    <property type="term" value="C:membrane"/>
    <property type="evidence" value="ECO:0007669"/>
    <property type="project" value="TreeGrafter"/>
</dbReference>
<dbReference type="InterPro" id="IPR036852">
    <property type="entry name" value="Peptidase_S8/S53_dom_sf"/>
</dbReference>
<dbReference type="PANTHER" id="PTHR42884">
    <property type="entry name" value="PROPROTEIN CONVERTASE SUBTILISIN/KEXIN-RELATED"/>
    <property type="match status" value="1"/>
</dbReference>
<dbReference type="InterPro" id="IPR015500">
    <property type="entry name" value="Peptidase_S8_subtilisin-rel"/>
</dbReference>
<evidence type="ECO:0000256" key="5">
    <source>
        <dbReference type="ARBA" id="ARBA00023619"/>
    </source>
</evidence>
<accession>A0A7J6MM32</accession>
<keyword evidence="3" id="KW-0720">Serine protease</keyword>
<dbReference type="EC" id="3.4.21.62" evidence="5"/>
<feature type="region of interest" description="Disordered" evidence="7">
    <location>
        <begin position="189"/>
        <end position="210"/>
    </location>
</feature>
<dbReference type="GO" id="GO:0016485">
    <property type="term" value="P:protein processing"/>
    <property type="evidence" value="ECO:0007669"/>
    <property type="project" value="TreeGrafter"/>
</dbReference>
<dbReference type="InterPro" id="IPR023827">
    <property type="entry name" value="Peptidase_S8_Asp-AS"/>
</dbReference>
<gene>
    <name evidence="9" type="ORF">FOL47_000431</name>
</gene>
<dbReference type="AlphaFoldDB" id="A0A7J6MM32"/>
<evidence type="ECO:0000256" key="1">
    <source>
        <dbReference type="ARBA" id="ARBA00022670"/>
    </source>
</evidence>
<dbReference type="Proteomes" id="UP000591131">
    <property type="component" value="Unassembled WGS sequence"/>
</dbReference>
<dbReference type="SUPFAM" id="SSF52743">
    <property type="entry name" value="Subtilisin-like"/>
    <property type="match status" value="1"/>
</dbReference>
<evidence type="ECO:0000259" key="8">
    <source>
        <dbReference type="Pfam" id="PF00082"/>
    </source>
</evidence>
<evidence type="ECO:0000313" key="9">
    <source>
        <dbReference type="EMBL" id="KAF4672516.1"/>
    </source>
</evidence>
<evidence type="ECO:0000313" key="10">
    <source>
        <dbReference type="Proteomes" id="UP000591131"/>
    </source>
</evidence>
<dbReference type="PANTHER" id="PTHR42884:SF14">
    <property type="entry name" value="NEUROENDOCRINE CONVERTASE 1"/>
    <property type="match status" value="1"/>
</dbReference>
<comment type="caution">
    <text evidence="9">The sequence shown here is derived from an EMBL/GenBank/DDBJ whole genome shotgun (WGS) entry which is preliminary data.</text>
</comment>
<dbReference type="GO" id="GO:0004252">
    <property type="term" value="F:serine-type endopeptidase activity"/>
    <property type="evidence" value="ECO:0007669"/>
    <property type="project" value="UniProtKB-EC"/>
</dbReference>
<proteinExistence type="inferred from homology"/>
<comment type="catalytic activity">
    <reaction evidence="4">
        <text>Hydrolysis of proteins with broad specificity for peptide bonds, and a preference for a large uncharged residue in P1. Hydrolyzes peptide amides.</text>
        <dbReference type="EC" id="3.4.21.62"/>
    </reaction>
</comment>
<dbReference type="OrthoDB" id="531541at2759"/>
<dbReference type="PROSITE" id="PS00136">
    <property type="entry name" value="SUBTILASE_ASP"/>
    <property type="match status" value="1"/>
</dbReference>
<organism evidence="9 10">
    <name type="scientific">Perkinsus chesapeaki</name>
    <name type="common">Clam parasite</name>
    <name type="synonym">Perkinsus andrewsi</name>
    <dbReference type="NCBI Taxonomy" id="330153"/>
    <lineage>
        <taxon>Eukaryota</taxon>
        <taxon>Sar</taxon>
        <taxon>Alveolata</taxon>
        <taxon>Perkinsozoa</taxon>
        <taxon>Perkinsea</taxon>
        <taxon>Perkinsida</taxon>
        <taxon>Perkinsidae</taxon>
        <taxon>Perkinsus</taxon>
    </lineage>
</organism>
<evidence type="ECO:0000256" key="7">
    <source>
        <dbReference type="SAM" id="MobiDB-lite"/>
    </source>
</evidence>
<keyword evidence="2" id="KW-0378">Hydrolase</keyword>
<evidence type="ECO:0000256" key="6">
    <source>
        <dbReference type="PROSITE-ProRule" id="PRU01240"/>
    </source>
</evidence>
<protein>
    <recommendedName>
        <fullName evidence="5">subtilisin</fullName>
        <ecNumber evidence="5">3.4.21.62</ecNumber>
    </recommendedName>
</protein>
<name>A0A7J6MM32_PERCH</name>
<reference evidence="9 10" key="1">
    <citation type="submission" date="2020-04" db="EMBL/GenBank/DDBJ databases">
        <title>Perkinsus chesapeaki whole genome sequence.</title>
        <authorList>
            <person name="Bogema D.R."/>
        </authorList>
    </citation>
    <scope>NUCLEOTIDE SEQUENCE [LARGE SCALE GENOMIC DNA]</scope>
    <source>
        <strain evidence="9">ATCC PRA-425</strain>
    </source>
</reference>
<sequence length="210" mass="23151">MCNRLLTAVCVISRIVTSRLFGRDVVDLAEDFPVNDPLYHLQQYYLGFTGVPTAWERMASAPAKRSKVTVALVDTGVRPDHPDLVNLIPGYNMVTKTTNTADKFGHGTRMSGVIGATINNSLGVAGVMDLVNIMPIAVELEIFEQVLCDSVDYAIHHRDKRSVSEGDYTLRLDTPTELAGLPAREYFQPPCRSSHGASSGPYRINQEVRE</sequence>
<comment type="similarity">
    <text evidence="6">Belongs to the peptidase S8 family.</text>
</comment>
<comment type="caution">
    <text evidence="6">Lacks conserved residue(s) required for the propagation of feature annotation.</text>
</comment>
<dbReference type="Gene3D" id="3.40.50.200">
    <property type="entry name" value="Peptidase S8/S53 domain"/>
    <property type="match status" value="1"/>
</dbReference>
<evidence type="ECO:0000256" key="4">
    <source>
        <dbReference type="ARBA" id="ARBA00023529"/>
    </source>
</evidence>
<keyword evidence="1" id="KW-0645">Protease</keyword>